<organism evidence="1 2">
    <name type="scientific">Kribbella lupini</name>
    <dbReference type="NCBI Taxonomy" id="291602"/>
    <lineage>
        <taxon>Bacteria</taxon>
        <taxon>Bacillati</taxon>
        <taxon>Actinomycetota</taxon>
        <taxon>Actinomycetes</taxon>
        <taxon>Propionibacteriales</taxon>
        <taxon>Kribbellaceae</taxon>
        <taxon>Kribbella</taxon>
    </lineage>
</organism>
<protein>
    <submittedName>
        <fullName evidence="1">Uncharacterized protein</fullName>
    </submittedName>
</protein>
<reference evidence="1 2" key="1">
    <citation type="journal article" date="2019" name="Int. J. Syst. Evol. Microbiol.">
        <title>The Global Catalogue of Microorganisms (GCM) 10K type strain sequencing project: providing services to taxonomists for standard genome sequencing and annotation.</title>
        <authorList>
            <consortium name="The Broad Institute Genomics Platform"/>
            <consortium name="The Broad Institute Genome Sequencing Center for Infectious Disease"/>
            <person name="Wu L."/>
            <person name="Ma J."/>
        </authorList>
    </citation>
    <scope>NUCLEOTIDE SEQUENCE [LARGE SCALE GENOMIC DNA]</scope>
    <source>
        <strain evidence="1 2">JCM 14303</strain>
    </source>
</reference>
<dbReference type="Proteomes" id="UP001500363">
    <property type="component" value="Unassembled WGS sequence"/>
</dbReference>
<evidence type="ECO:0000313" key="2">
    <source>
        <dbReference type="Proteomes" id="UP001500363"/>
    </source>
</evidence>
<dbReference type="RefSeq" id="WP_344179710.1">
    <property type="nucleotide sequence ID" value="NZ_BAAANC010000003.1"/>
</dbReference>
<dbReference type="EMBL" id="BAAANC010000003">
    <property type="protein sequence ID" value="GAA1546667.1"/>
    <property type="molecule type" value="Genomic_DNA"/>
</dbReference>
<keyword evidence="2" id="KW-1185">Reference proteome</keyword>
<name>A0ABN2BS97_9ACTN</name>
<gene>
    <name evidence="1" type="ORF">GCM10009741_57750</name>
</gene>
<accession>A0ABN2BS97</accession>
<proteinExistence type="predicted"/>
<evidence type="ECO:0000313" key="1">
    <source>
        <dbReference type="EMBL" id="GAA1546667.1"/>
    </source>
</evidence>
<comment type="caution">
    <text evidence="1">The sequence shown here is derived from an EMBL/GenBank/DDBJ whole genome shotgun (WGS) entry which is preliminary data.</text>
</comment>
<sequence>MIVLALFALFAGLFPQPEVCTLDGFTITHVPAGVGTASDFEYEWEDVTFHSRVWETTTGDATAVDLTVKTIRGDRIADVESLREFLTEYHEKDPATWELTPQRIGSYGGYVTDGQVFYFVEPGLAAELTIDRSRFPQEELLATAEGFHPE</sequence>